<sequence length="169" mass="19909">MKKQKEFYTVRGYQMLNCEKKSVTSSMEDYLEMIYRASLKEGFARTNQLAENLNVRPSSVTKIVQKLKELELVNYEKYGVIVLTKKGENLGKFLLKRHQIIEEFLKSLGIQDVLLQDTEMIEHDISFHTLKAIHLFNQFLIENPGILKQYQIFKTKHQNIDFSYPESIK</sequence>
<dbReference type="InterPro" id="IPR036390">
    <property type="entry name" value="WH_DNA-bd_sf"/>
</dbReference>
<name>A0A1T4NVD8_9FIRM</name>
<evidence type="ECO:0000256" key="8">
    <source>
        <dbReference type="ARBA" id="ARBA00023159"/>
    </source>
</evidence>
<dbReference type="RefSeq" id="WP_242960297.1">
    <property type="nucleotide sequence ID" value="NZ_FUWV01000013.1"/>
</dbReference>
<dbReference type="Gene3D" id="1.10.60.10">
    <property type="entry name" value="Iron dependent repressor, metal binding and dimerisation domain"/>
    <property type="match status" value="1"/>
</dbReference>
<keyword evidence="4" id="KW-0963">Cytoplasm</keyword>
<dbReference type="InterPro" id="IPR036388">
    <property type="entry name" value="WH-like_DNA-bd_sf"/>
</dbReference>
<gene>
    <name evidence="13" type="ORF">SAMN02745973_01814</name>
</gene>
<comment type="subunit">
    <text evidence="3">Homodimer.</text>
</comment>
<evidence type="ECO:0000313" key="14">
    <source>
        <dbReference type="Proteomes" id="UP000196365"/>
    </source>
</evidence>
<evidence type="ECO:0000256" key="2">
    <source>
        <dbReference type="ARBA" id="ARBA00007871"/>
    </source>
</evidence>
<organism evidence="13 14">
    <name type="scientific">Garciella nitratireducens DSM 15102</name>
    <dbReference type="NCBI Taxonomy" id="1121911"/>
    <lineage>
        <taxon>Bacteria</taxon>
        <taxon>Bacillati</taxon>
        <taxon>Bacillota</taxon>
        <taxon>Clostridia</taxon>
        <taxon>Eubacteriales</taxon>
        <taxon>Eubacteriaceae</taxon>
        <taxon>Garciella</taxon>
    </lineage>
</organism>
<reference evidence="13 14" key="1">
    <citation type="submission" date="2017-02" db="EMBL/GenBank/DDBJ databases">
        <authorList>
            <person name="Peterson S.W."/>
        </authorList>
    </citation>
    <scope>NUCLEOTIDE SEQUENCE [LARGE SCALE GENOMIC DNA]</scope>
    <source>
        <strain evidence="13 14">DSM 15102</strain>
    </source>
</reference>
<comment type="subcellular location">
    <subcellularLocation>
        <location evidence="1">Cytoplasm</location>
    </subcellularLocation>
</comment>
<keyword evidence="14" id="KW-1185">Reference proteome</keyword>
<evidence type="ECO:0000313" key="13">
    <source>
        <dbReference type="EMBL" id="SJZ83214.1"/>
    </source>
</evidence>
<dbReference type="InterPro" id="IPR036421">
    <property type="entry name" value="Fe_dep_repressor_sf"/>
</dbReference>
<dbReference type="SUPFAM" id="SSF47979">
    <property type="entry name" value="Iron-dependent repressor protein, dimerization domain"/>
    <property type="match status" value="1"/>
</dbReference>
<dbReference type="PANTHER" id="PTHR33238">
    <property type="entry name" value="IRON (METAL) DEPENDENT REPRESSOR, DTXR FAMILY"/>
    <property type="match status" value="1"/>
</dbReference>
<dbReference type="SMART" id="SM00529">
    <property type="entry name" value="HTH_DTXR"/>
    <property type="match status" value="1"/>
</dbReference>
<dbReference type="GO" id="GO:0005737">
    <property type="term" value="C:cytoplasm"/>
    <property type="evidence" value="ECO:0007669"/>
    <property type="project" value="UniProtKB-SubCell"/>
</dbReference>
<dbReference type="AlphaFoldDB" id="A0A1T4NVD8"/>
<proteinExistence type="inferred from homology"/>
<keyword evidence="7" id="KW-0238">DNA-binding</keyword>
<dbReference type="Proteomes" id="UP000196365">
    <property type="component" value="Unassembled WGS sequence"/>
</dbReference>
<keyword evidence="8" id="KW-0010">Activator</keyword>
<dbReference type="InterPro" id="IPR001367">
    <property type="entry name" value="Fe_dep_repressor"/>
</dbReference>
<dbReference type="Pfam" id="PF01325">
    <property type="entry name" value="Fe_dep_repress"/>
    <property type="match status" value="1"/>
</dbReference>
<dbReference type="GO" id="GO:0046983">
    <property type="term" value="F:protein dimerization activity"/>
    <property type="evidence" value="ECO:0007669"/>
    <property type="project" value="InterPro"/>
</dbReference>
<dbReference type="InterPro" id="IPR022687">
    <property type="entry name" value="HTH_DTXR"/>
</dbReference>
<evidence type="ECO:0000256" key="11">
    <source>
        <dbReference type="ARBA" id="ARBA00032593"/>
    </source>
</evidence>
<evidence type="ECO:0000256" key="5">
    <source>
        <dbReference type="ARBA" id="ARBA00022491"/>
    </source>
</evidence>
<dbReference type="SUPFAM" id="SSF46785">
    <property type="entry name" value="Winged helix' DNA-binding domain"/>
    <property type="match status" value="1"/>
</dbReference>
<dbReference type="Gene3D" id="1.10.10.10">
    <property type="entry name" value="Winged helix-like DNA-binding domain superfamily/Winged helix DNA-binding domain"/>
    <property type="match status" value="1"/>
</dbReference>
<dbReference type="GO" id="GO:0046914">
    <property type="term" value="F:transition metal ion binding"/>
    <property type="evidence" value="ECO:0007669"/>
    <property type="project" value="InterPro"/>
</dbReference>
<dbReference type="EMBL" id="FUWV01000013">
    <property type="protein sequence ID" value="SJZ83214.1"/>
    <property type="molecule type" value="Genomic_DNA"/>
</dbReference>
<dbReference type="InterPro" id="IPR022689">
    <property type="entry name" value="Iron_dep_repressor"/>
</dbReference>
<dbReference type="PANTHER" id="PTHR33238:SF11">
    <property type="entry name" value="TRANSCRIPTIONAL REGULATOR MNTR"/>
    <property type="match status" value="1"/>
</dbReference>
<evidence type="ECO:0000256" key="1">
    <source>
        <dbReference type="ARBA" id="ARBA00004496"/>
    </source>
</evidence>
<dbReference type="GO" id="GO:0003700">
    <property type="term" value="F:DNA-binding transcription factor activity"/>
    <property type="evidence" value="ECO:0007669"/>
    <property type="project" value="InterPro"/>
</dbReference>
<keyword evidence="5" id="KW-0678">Repressor</keyword>
<dbReference type="Pfam" id="PF02742">
    <property type="entry name" value="Fe_dep_repr_C"/>
    <property type="match status" value="1"/>
</dbReference>
<dbReference type="PROSITE" id="PS50944">
    <property type="entry name" value="HTH_DTXR"/>
    <property type="match status" value="1"/>
</dbReference>
<evidence type="ECO:0000256" key="3">
    <source>
        <dbReference type="ARBA" id="ARBA00011738"/>
    </source>
</evidence>
<protein>
    <recommendedName>
        <fullName evidence="11">Manganese transport regulator</fullName>
    </recommendedName>
</protein>
<evidence type="ECO:0000256" key="10">
    <source>
        <dbReference type="ARBA" id="ARBA00023211"/>
    </source>
</evidence>
<comment type="similarity">
    <text evidence="2">Belongs to the DtxR/MntR family.</text>
</comment>
<dbReference type="GO" id="GO:0003677">
    <property type="term" value="F:DNA binding"/>
    <property type="evidence" value="ECO:0007669"/>
    <property type="project" value="UniProtKB-KW"/>
</dbReference>
<evidence type="ECO:0000259" key="12">
    <source>
        <dbReference type="PROSITE" id="PS50944"/>
    </source>
</evidence>
<dbReference type="FunFam" id="1.10.10.10:FF:000189">
    <property type="entry name" value="HTH-type transcriptional regulator MntR"/>
    <property type="match status" value="1"/>
</dbReference>
<dbReference type="InterPro" id="IPR050536">
    <property type="entry name" value="DtxR_MntR_Metal-Reg"/>
</dbReference>
<keyword evidence="6" id="KW-0805">Transcription regulation</keyword>
<evidence type="ECO:0000256" key="4">
    <source>
        <dbReference type="ARBA" id="ARBA00022490"/>
    </source>
</evidence>
<feature type="domain" description="HTH dtxR-type" evidence="12">
    <location>
        <begin position="23"/>
        <end position="84"/>
    </location>
</feature>
<keyword evidence="9" id="KW-0804">Transcription</keyword>
<accession>A0A1T4NVD8</accession>
<keyword evidence="10" id="KW-0464">Manganese</keyword>
<evidence type="ECO:0000256" key="6">
    <source>
        <dbReference type="ARBA" id="ARBA00023015"/>
    </source>
</evidence>
<evidence type="ECO:0000256" key="9">
    <source>
        <dbReference type="ARBA" id="ARBA00023163"/>
    </source>
</evidence>
<evidence type="ECO:0000256" key="7">
    <source>
        <dbReference type="ARBA" id="ARBA00023125"/>
    </source>
</evidence>